<dbReference type="EMBL" id="CP002541">
    <property type="protein sequence ID" value="ADY14576.1"/>
    <property type="molecule type" value="Genomic_DNA"/>
</dbReference>
<accession>F0RRX1</accession>
<dbReference type="Gene3D" id="2.160.10.10">
    <property type="entry name" value="Hexapeptide repeat proteins"/>
    <property type="match status" value="1"/>
</dbReference>
<dbReference type="SUPFAM" id="SSF51161">
    <property type="entry name" value="Trimeric LpxA-like enzymes"/>
    <property type="match status" value="1"/>
</dbReference>
<sequence>MIAGHNDHFPLIAETCYIAPSADVIGEVQLDQGASVWFHATLRADVNSITIAEQTNIQDNCVLHVTKTRALVVGKRCTIGHGAILHACTIEDDCLIGMGSIVLDGSHIGKQCLVGAGSVVPPNKQYPDGSLILGSPARVIRKLSEEELVQIRENTQDYWQFAQDLCLGKQTIH</sequence>
<evidence type="ECO:0000313" key="2">
    <source>
        <dbReference type="Proteomes" id="UP000008466"/>
    </source>
</evidence>
<dbReference type="InterPro" id="IPR050484">
    <property type="entry name" value="Transf_Hexapept/Carb_Anhydrase"/>
</dbReference>
<dbReference type="PANTHER" id="PTHR13061:SF29">
    <property type="entry name" value="GAMMA CARBONIC ANHYDRASE-LIKE 1, MITOCHONDRIAL-RELATED"/>
    <property type="match status" value="1"/>
</dbReference>
<dbReference type="InterPro" id="IPR011004">
    <property type="entry name" value="Trimer_LpxA-like_sf"/>
</dbReference>
<protein>
    <submittedName>
        <fullName evidence="1">Ferripyochelin binding protein (Fbp)</fullName>
    </submittedName>
</protein>
<dbReference type="KEGG" id="sbu:SpiBuddy_2767"/>
<name>F0RRX1_SPHGB</name>
<dbReference type="AlphaFoldDB" id="F0RRX1"/>
<evidence type="ECO:0000313" key="1">
    <source>
        <dbReference type="EMBL" id="ADY14576.1"/>
    </source>
</evidence>
<organism evidence="1 2">
    <name type="scientific">Sphaerochaeta globosa (strain ATCC BAA-1886 / DSM 22777 / Buddy)</name>
    <name type="common">Spirochaeta sp. (strain Buddy)</name>
    <dbReference type="NCBI Taxonomy" id="158189"/>
    <lineage>
        <taxon>Bacteria</taxon>
        <taxon>Pseudomonadati</taxon>
        <taxon>Spirochaetota</taxon>
        <taxon>Spirochaetia</taxon>
        <taxon>Spirochaetales</taxon>
        <taxon>Sphaerochaetaceae</taxon>
        <taxon>Sphaerochaeta</taxon>
    </lineage>
</organism>
<dbReference type="OrthoDB" id="9803036at2"/>
<proteinExistence type="predicted"/>
<dbReference type="InterPro" id="IPR001451">
    <property type="entry name" value="Hexapep"/>
</dbReference>
<dbReference type="STRING" id="158189.SpiBuddy_2767"/>
<dbReference type="CDD" id="cd04645">
    <property type="entry name" value="LbH_gamma_CA_like"/>
    <property type="match status" value="1"/>
</dbReference>
<dbReference type="Pfam" id="PF00132">
    <property type="entry name" value="Hexapep"/>
    <property type="match status" value="1"/>
</dbReference>
<dbReference type="eggNOG" id="COG0663">
    <property type="taxonomic scope" value="Bacteria"/>
</dbReference>
<dbReference type="PANTHER" id="PTHR13061">
    <property type="entry name" value="DYNACTIN SUBUNIT P25"/>
    <property type="match status" value="1"/>
</dbReference>
<dbReference type="Proteomes" id="UP000008466">
    <property type="component" value="Chromosome"/>
</dbReference>
<dbReference type="InterPro" id="IPR047324">
    <property type="entry name" value="LbH_gamma_CA-like"/>
</dbReference>
<dbReference type="RefSeq" id="WP_013608420.1">
    <property type="nucleotide sequence ID" value="NC_015152.1"/>
</dbReference>
<reference evidence="2" key="1">
    <citation type="submission" date="2011-02" db="EMBL/GenBank/DDBJ databases">
        <title>Complete sequence of Spirochaeta sp. Buddy.</title>
        <authorList>
            <person name="Lucas S."/>
            <person name="Copeland A."/>
            <person name="Lapidus A."/>
            <person name="Cheng J.-F."/>
            <person name="Goodwin L."/>
            <person name="Pitluck S."/>
            <person name="Zeytun A."/>
            <person name="Detter J.C."/>
            <person name="Han C."/>
            <person name="Tapia R."/>
            <person name="Land M."/>
            <person name="Hauser L."/>
            <person name="Kyrpides N."/>
            <person name="Ivanova N."/>
            <person name="Mikhailova N."/>
            <person name="Pagani I."/>
            <person name="Ritalahti K.M."/>
            <person name="Loeffler F.E."/>
            <person name="Woyke T."/>
        </authorList>
    </citation>
    <scope>NUCLEOTIDE SEQUENCE [LARGE SCALE GENOMIC DNA]</scope>
    <source>
        <strain evidence="2">ATCC BAA-1886 / DSM 22777 / Buddy</strain>
    </source>
</reference>
<dbReference type="HOGENOM" id="CLU_064827_4_1_12"/>
<keyword evidence="2" id="KW-1185">Reference proteome</keyword>
<gene>
    <name evidence="1" type="ordered locus">SpiBuddy_2767</name>
</gene>